<evidence type="ECO:0000256" key="7">
    <source>
        <dbReference type="SAM" id="Coils"/>
    </source>
</evidence>
<feature type="compositionally biased region" description="Acidic residues" evidence="8">
    <location>
        <begin position="115"/>
        <end position="124"/>
    </location>
</feature>
<feature type="compositionally biased region" description="Polar residues" evidence="8">
    <location>
        <begin position="88"/>
        <end position="99"/>
    </location>
</feature>
<dbReference type="PANTHER" id="PTHR40621">
    <property type="entry name" value="TRANSCRIPTION FACTOR KAPC-RELATED"/>
    <property type="match status" value="1"/>
</dbReference>
<keyword evidence="4" id="KW-0804">Transcription</keyword>
<dbReference type="InterPro" id="IPR018287">
    <property type="entry name" value="Hap4_TF_heteromerisation"/>
</dbReference>
<feature type="compositionally biased region" description="Low complexity" evidence="8">
    <location>
        <begin position="36"/>
        <end position="46"/>
    </location>
</feature>
<reference evidence="10" key="4">
    <citation type="submission" date="2025-08" db="UniProtKB">
        <authorList>
            <consortium name="RefSeq"/>
        </authorList>
    </citation>
    <scope>IDENTIFICATION</scope>
    <source>
        <strain evidence="10">CBS432</strain>
    </source>
</reference>
<reference evidence="10" key="3">
    <citation type="submission" date="2025-07" db="EMBL/GenBank/DDBJ databases">
        <authorList>
            <consortium name="NCBI Genome Project"/>
        </authorList>
    </citation>
    <scope>NUCLEOTIDE SEQUENCE</scope>
    <source>
        <strain evidence="10">CBS432</strain>
    </source>
</reference>
<dbReference type="SMART" id="SM00338">
    <property type="entry name" value="BRLZ"/>
    <property type="match status" value="1"/>
</dbReference>
<sequence length="518" mass="57223">MGQRRSVVAVSVKPKCFKLGHRQGSTSSTSPPPSSPDVSISTSGSPAVKLSRNWELPQRLKPGRKPKPKRGDASANNNASSKIKKAPASNQNDQMTTKDNGNEDANSHLGKSDDEGNESGDENGVDSVEKRRRQNRDAQRAYRERRTTRIQVLEKKVEVLHNLVDDWQKKYKRLESEFSDTKENLQKSMALNNELKKALPLIVNTPFQQQPENQPDNPISILEMVENFKPMGAVNLKKRKVEGSLSTSHMPTLLTDQSLSEIDIANDYQYLSGRQFSSTNSSLDDHANSPLSSCSSSNNVYVGSGNKKLKCCGNKDAMKPITCCSQKNNITPPLIPGCCADKKVGPDSKKKISKCCGDKEIEDSDNKPITREDGSWIPGSCKQCRSDPHSKNFCQSLSNKRSSSSFPSNSALSADLNEQQSDVNYNSIKLPEICSCKNAPTNAASDTKKYLPISYTYQKIRQHMQKNKSIQEQLNTEDSASVSSALENLASGLNVRGQKVELQSIKDALHKMDKNVLE</sequence>
<reference evidence="10" key="1">
    <citation type="journal article" date="2017" name="Nat. Genet.">
        <title>Contrasting evolutionary genome dynamics between domesticated and wild yeasts.</title>
        <authorList>
            <person name="Yue J.X."/>
            <person name="Li J."/>
            <person name="Aigrain L."/>
            <person name="Hallin J."/>
            <person name="Persson K."/>
            <person name="Oliver K."/>
            <person name="Bergstrom A."/>
            <person name="Coupland P."/>
            <person name="Warringer J."/>
            <person name="Lagomarsino M.C."/>
            <person name="Fischer G."/>
            <person name="Durbin R."/>
            <person name="Liti G."/>
        </authorList>
    </citation>
    <scope>NUCLEOTIDE SEQUENCE</scope>
    <source>
        <strain evidence="10">CBS432</strain>
    </source>
</reference>
<dbReference type="AlphaFoldDB" id="A0A8B8UZC9"/>
<dbReference type="RefSeq" id="XP_033769124.1">
    <property type="nucleotide sequence ID" value="XM_033913233.1"/>
</dbReference>
<dbReference type="Pfam" id="PF10297">
    <property type="entry name" value="Hap4_Hap_bind"/>
    <property type="match status" value="1"/>
</dbReference>
<comment type="similarity">
    <text evidence="6">Belongs to the bZIP family. YAP subfamily.</text>
</comment>
<accession>A0A8B8UZC9</accession>
<feature type="region of interest" description="Disordered" evidence="8">
    <location>
        <begin position="1"/>
        <end position="144"/>
    </location>
</feature>
<reference evidence="10" key="2">
    <citation type="submission" date="2020-01" db="EMBL/GenBank/DDBJ databases">
        <title>Population-level Yeast Reference Genomes.</title>
        <authorList>
            <person name="Yue J.-X."/>
        </authorList>
    </citation>
    <scope>NUCLEOTIDE SEQUENCE</scope>
    <source>
        <strain evidence="10">CBS432</strain>
    </source>
</reference>
<evidence type="ECO:0000256" key="3">
    <source>
        <dbReference type="ARBA" id="ARBA00023159"/>
    </source>
</evidence>
<dbReference type="GO" id="GO:0000976">
    <property type="term" value="F:transcription cis-regulatory region binding"/>
    <property type="evidence" value="ECO:0007669"/>
    <property type="project" value="InterPro"/>
</dbReference>
<evidence type="ECO:0000313" key="10">
    <source>
        <dbReference type="RefSeq" id="XP_033769124.1"/>
    </source>
</evidence>
<dbReference type="GeneID" id="54633549"/>
<dbReference type="SUPFAM" id="SSF57959">
    <property type="entry name" value="Leucine zipper domain"/>
    <property type="match status" value="1"/>
</dbReference>
<dbReference type="InterPro" id="IPR050936">
    <property type="entry name" value="AP-1-like"/>
</dbReference>
<gene>
    <name evidence="10" type="ORF">SPAR_O01200</name>
</gene>
<feature type="domain" description="BZIP" evidence="9">
    <location>
        <begin position="130"/>
        <end position="145"/>
    </location>
</feature>
<dbReference type="PROSITE" id="PS00036">
    <property type="entry name" value="BZIP_BASIC"/>
    <property type="match status" value="1"/>
</dbReference>
<dbReference type="Gene3D" id="1.20.5.170">
    <property type="match status" value="1"/>
</dbReference>
<keyword evidence="3" id="KW-0010">Activator</keyword>
<comment type="subcellular location">
    <subcellularLocation>
        <location evidence="1">Nucleus</location>
    </subcellularLocation>
</comment>
<feature type="coiled-coil region" evidence="7">
    <location>
        <begin position="150"/>
        <end position="191"/>
    </location>
</feature>
<dbReference type="InterPro" id="IPR046347">
    <property type="entry name" value="bZIP_sf"/>
</dbReference>
<keyword evidence="5" id="KW-0539">Nucleus</keyword>
<evidence type="ECO:0000256" key="1">
    <source>
        <dbReference type="ARBA" id="ARBA00004123"/>
    </source>
</evidence>
<dbReference type="CDD" id="cd14688">
    <property type="entry name" value="bZIP_YAP"/>
    <property type="match status" value="1"/>
</dbReference>
<keyword evidence="2" id="KW-0805">Transcription regulation</keyword>
<evidence type="ECO:0000256" key="5">
    <source>
        <dbReference type="ARBA" id="ARBA00023242"/>
    </source>
</evidence>
<dbReference type="VEuPathDB" id="FungiDB:SPAR_O01200"/>
<dbReference type="InterPro" id="IPR004827">
    <property type="entry name" value="bZIP"/>
</dbReference>
<evidence type="ECO:0000256" key="4">
    <source>
        <dbReference type="ARBA" id="ARBA00023163"/>
    </source>
</evidence>
<evidence type="ECO:0000256" key="6">
    <source>
        <dbReference type="ARBA" id="ARBA00038132"/>
    </source>
</evidence>
<protein>
    <recommendedName>
        <fullName evidence="9">BZIP domain-containing protein</fullName>
    </recommendedName>
</protein>
<organism evidence="10">
    <name type="scientific">Saccharomyces paradoxus</name>
    <name type="common">Yeast</name>
    <name type="synonym">Saccharomyces douglasii</name>
    <dbReference type="NCBI Taxonomy" id="27291"/>
    <lineage>
        <taxon>Eukaryota</taxon>
        <taxon>Fungi</taxon>
        <taxon>Dikarya</taxon>
        <taxon>Ascomycota</taxon>
        <taxon>Saccharomycotina</taxon>
        <taxon>Saccharomycetes</taxon>
        <taxon>Saccharomycetales</taxon>
        <taxon>Saccharomycetaceae</taxon>
        <taxon>Saccharomyces</taxon>
    </lineage>
</organism>
<keyword evidence="7" id="KW-0175">Coiled coil</keyword>
<name>A0A8B8UZC9_SACPA</name>
<feature type="compositionally biased region" description="Basic and acidic residues" evidence="8">
    <location>
        <begin position="135"/>
        <end position="144"/>
    </location>
</feature>
<proteinExistence type="inferred from homology"/>
<evidence type="ECO:0000256" key="8">
    <source>
        <dbReference type="SAM" id="MobiDB-lite"/>
    </source>
</evidence>
<dbReference type="GO" id="GO:0001228">
    <property type="term" value="F:DNA-binding transcription activator activity, RNA polymerase II-specific"/>
    <property type="evidence" value="ECO:0007669"/>
    <property type="project" value="TreeGrafter"/>
</dbReference>
<evidence type="ECO:0000259" key="9">
    <source>
        <dbReference type="PROSITE" id="PS00036"/>
    </source>
</evidence>
<dbReference type="OrthoDB" id="4070712at2759"/>
<dbReference type="KEGG" id="spao:SPAR_O01200"/>
<dbReference type="GO" id="GO:0090575">
    <property type="term" value="C:RNA polymerase II transcription regulator complex"/>
    <property type="evidence" value="ECO:0007669"/>
    <property type="project" value="TreeGrafter"/>
</dbReference>
<dbReference type="Pfam" id="PF00170">
    <property type="entry name" value="bZIP_1"/>
    <property type="match status" value="1"/>
</dbReference>
<evidence type="ECO:0000256" key="2">
    <source>
        <dbReference type="ARBA" id="ARBA00023015"/>
    </source>
</evidence>
<dbReference type="PANTHER" id="PTHR40621:SF6">
    <property type="entry name" value="AP-1-LIKE TRANSCRIPTION FACTOR YAP1-RELATED"/>
    <property type="match status" value="1"/>
</dbReference>